<proteinExistence type="inferred from homology"/>
<feature type="transmembrane region" description="Helical" evidence="2">
    <location>
        <begin position="29"/>
        <end position="59"/>
    </location>
</feature>
<evidence type="ECO:0000256" key="1">
    <source>
        <dbReference type="ARBA" id="ARBA00010894"/>
    </source>
</evidence>
<dbReference type="EMBL" id="CP036532">
    <property type="protein sequence ID" value="QBK32105.1"/>
    <property type="molecule type" value="Genomic_DNA"/>
</dbReference>
<dbReference type="InterPro" id="IPR003425">
    <property type="entry name" value="CCB3/YggT"/>
</dbReference>
<reference evidence="3 4" key="1">
    <citation type="journal article" date="2017" name="Int. J. Syst. Evol. Microbiol.">
        <title>Roseitalea porphyridii gen. nov., sp. nov., isolated from a red alga, and reclassification of Hoeflea suaedae Chung et al. 2013 as Pseudohoeflea suaedae gen. nov., comb. nov.</title>
        <authorList>
            <person name="Hyeon J.W."/>
            <person name="Jeong S.E."/>
            <person name="Baek K."/>
            <person name="Jeon C.O."/>
        </authorList>
    </citation>
    <scope>NUCLEOTIDE SEQUENCE [LARGE SCALE GENOMIC DNA]</scope>
    <source>
        <strain evidence="3 4">MA7-20</strain>
    </source>
</reference>
<feature type="transmembrane region" description="Helical" evidence="2">
    <location>
        <begin position="100"/>
        <end position="121"/>
    </location>
</feature>
<dbReference type="OrthoDB" id="9814445at2"/>
<dbReference type="Pfam" id="PF02325">
    <property type="entry name" value="CCB3_YggT"/>
    <property type="match status" value="1"/>
</dbReference>
<gene>
    <name evidence="3" type="ORF">E0E05_16855</name>
</gene>
<dbReference type="AlphaFoldDB" id="A0A4P6V4A3"/>
<accession>A0A4P6V4A3</accession>
<evidence type="ECO:0000313" key="3">
    <source>
        <dbReference type="EMBL" id="QBK32105.1"/>
    </source>
</evidence>
<dbReference type="GeneID" id="90768975"/>
<keyword evidence="4" id="KW-1185">Reference proteome</keyword>
<evidence type="ECO:0000313" key="4">
    <source>
        <dbReference type="Proteomes" id="UP000293719"/>
    </source>
</evidence>
<dbReference type="GO" id="GO:0016020">
    <property type="term" value="C:membrane"/>
    <property type="evidence" value="ECO:0007669"/>
    <property type="project" value="InterPro"/>
</dbReference>
<dbReference type="RefSeq" id="WP_131617749.1">
    <property type="nucleotide sequence ID" value="NZ_CP036532.1"/>
</dbReference>
<comment type="similarity">
    <text evidence="1">Belongs to the YggT family.</text>
</comment>
<dbReference type="KEGG" id="rpod:E0E05_16855"/>
<dbReference type="PANTHER" id="PTHR33219">
    <property type="entry name" value="YLMG HOMOLOG PROTEIN 2, CHLOROPLASTIC"/>
    <property type="match status" value="1"/>
</dbReference>
<sequence length="125" mass="13933">MTQAWRERLAEPGAAAYVRAVSANRSSRVGLAIINTILFALDIYVFIVIGAVIFSWLYAFNVVNTSNRFVGLLGEFFYKATEPLLRPIRRVLPDLGGIDISPIVLFIGIYFLRQVIVNVFAPAIL</sequence>
<organism evidence="3 4">
    <name type="scientific">Roseitalea porphyridii</name>
    <dbReference type="NCBI Taxonomy" id="1852022"/>
    <lineage>
        <taxon>Bacteria</taxon>
        <taxon>Pseudomonadati</taxon>
        <taxon>Pseudomonadota</taxon>
        <taxon>Alphaproteobacteria</taxon>
        <taxon>Hyphomicrobiales</taxon>
        <taxon>Ahrensiaceae</taxon>
        <taxon>Roseitalea</taxon>
    </lineage>
</organism>
<keyword evidence="2" id="KW-0812">Transmembrane</keyword>
<dbReference type="Proteomes" id="UP000293719">
    <property type="component" value="Chromosome"/>
</dbReference>
<keyword evidence="2" id="KW-1133">Transmembrane helix</keyword>
<protein>
    <submittedName>
        <fullName evidence="3">YggT family protein</fullName>
    </submittedName>
</protein>
<name>A0A4P6V4A3_9HYPH</name>
<dbReference type="PANTHER" id="PTHR33219:SF14">
    <property type="entry name" value="PROTEIN COFACTOR ASSEMBLY OF COMPLEX C SUBUNIT B CCB3, CHLOROPLASTIC-RELATED"/>
    <property type="match status" value="1"/>
</dbReference>
<evidence type="ECO:0000256" key="2">
    <source>
        <dbReference type="SAM" id="Phobius"/>
    </source>
</evidence>
<keyword evidence="2" id="KW-0472">Membrane</keyword>